<gene>
    <name evidence="2" type="ORF">AU467_35015</name>
</gene>
<evidence type="ECO:0000313" key="2">
    <source>
        <dbReference type="EMBL" id="KUM28226.1"/>
    </source>
</evidence>
<evidence type="ECO:0000256" key="1">
    <source>
        <dbReference type="SAM" id="SignalP"/>
    </source>
</evidence>
<feature type="chain" id="PRO_5007099320" evidence="1">
    <location>
        <begin position="30"/>
        <end position="118"/>
    </location>
</feature>
<protein>
    <submittedName>
        <fullName evidence="2">Uncharacterized protein</fullName>
    </submittedName>
</protein>
<evidence type="ECO:0000313" key="3">
    <source>
        <dbReference type="Proteomes" id="UP000053176"/>
    </source>
</evidence>
<proteinExistence type="predicted"/>
<comment type="caution">
    <text evidence="2">The sequence shown here is derived from an EMBL/GenBank/DDBJ whole genome shotgun (WGS) entry which is preliminary data.</text>
</comment>
<name>A0A101KWG4_RHILI</name>
<dbReference type="AlphaFoldDB" id="A0A101KWG4"/>
<dbReference type="EMBL" id="LPWA01000033">
    <property type="protein sequence ID" value="KUM28226.1"/>
    <property type="molecule type" value="Genomic_DNA"/>
</dbReference>
<reference evidence="2 3" key="1">
    <citation type="submission" date="2015-12" db="EMBL/GenBank/DDBJ databases">
        <title>Draft genome sequence of Mesorhizobium sp. UFLA 01-765, a multitolerant efficient symbiont and plant-growth promoting strain isolated from Zn-mining soil using Leucaena leucocephala as a trap plant.</title>
        <authorList>
            <person name="Rangel W.M."/>
            <person name="Thijs S."/>
            <person name="Longatti S.M."/>
            <person name="Moreira F.M."/>
            <person name="Weyens N."/>
            <person name="Vangronsveld J."/>
            <person name="Van Hamme J.D."/>
            <person name="Bottos E.M."/>
            <person name="Rineau F."/>
        </authorList>
    </citation>
    <scope>NUCLEOTIDE SEQUENCE [LARGE SCALE GENOMIC DNA]</scope>
    <source>
        <strain evidence="2 3">UFLA 01-765</strain>
    </source>
</reference>
<sequence length="118" mass="12341">MTNWSLRQAFALILTVFVTVGLSASVVQANEMAVKMATSYGMSVNGHDNCHNCGGGDFGKSKPMVCTVACVAPVFIAVPQVGPTIFQDSGKLFPAKIALLVGSTSPPDPFPPRSIDLV</sequence>
<organism evidence="2 3">
    <name type="scientific">Rhizobium loti</name>
    <name type="common">Mesorhizobium loti</name>
    <dbReference type="NCBI Taxonomy" id="381"/>
    <lineage>
        <taxon>Bacteria</taxon>
        <taxon>Pseudomonadati</taxon>
        <taxon>Pseudomonadota</taxon>
        <taxon>Alphaproteobacteria</taxon>
        <taxon>Hyphomicrobiales</taxon>
        <taxon>Phyllobacteriaceae</taxon>
        <taxon>Mesorhizobium</taxon>
    </lineage>
</organism>
<keyword evidence="1" id="KW-0732">Signal</keyword>
<dbReference type="Proteomes" id="UP000053176">
    <property type="component" value="Unassembled WGS sequence"/>
</dbReference>
<accession>A0A101KWG4</accession>
<dbReference type="OrthoDB" id="8083311at2"/>
<feature type="signal peptide" evidence="1">
    <location>
        <begin position="1"/>
        <end position="29"/>
    </location>
</feature>